<keyword evidence="5 6" id="KW-0472">Membrane</keyword>
<dbReference type="PANTHER" id="PTHR10010">
    <property type="entry name" value="SOLUTE CARRIER FAMILY 34 SODIUM PHOSPHATE , MEMBER 2-RELATED"/>
    <property type="match status" value="1"/>
</dbReference>
<sequence>MAYTFFDFLQLLGALGIFIYGMKVFSDGLQKVAGSKLRAILKGMTTTRLRGLFTGFTATTITQSSSTTTVMVVSFVNAGLITFVESTGVIMGANIGTTVTAWMVSIFGFKMEVTPIAVMLIGLFFPFMFFGKEKLRNLAEAMIGFGILFIGLDFIKNAVPNIQDNPEMFMFLDQFTEFGFISILIFVVIGTVLTLITQSSSAATAITLVMLFQGWIDFPIAAAMVLGENIGTTVTANIAALVGNVYAKRAARFHFVFNVFGVIWMLMLMQPFLVGIDNIMSYFSPGAGSVFVAADEIGRANATLALSLFHTTFNILNVILLFGFVPRIVKLIEKYQKDKQGADNTYRLQYISSGMMSSPELSISQAHKELELFAKLIEKMHFSLQGLLFNKQNKQDQFLAKLKKREEITDTIELEIAEYLTKISSYNLTEEATRRIRGIHSMINDLERIGDIYYQMSKTFERMQSEGTELAEPSMIRIKNMLDLIHEGVQNVRENLALDSENADLDQAMEIEQYINDYRDELLEYHYNQLENKAYSNKVGFVFLDYLNRLEKIGDHLFNVNEAIAGVKVKAAYEKVVEERG</sequence>
<evidence type="ECO:0000256" key="2">
    <source>
        <dbReference type="ARBA" id="ARBA00022475"/>
    </source>
</evidence>
<keyword evidence="9" id="KW-1185">Reference proteome</keyword>
<keyword evidence="4 6" id="KW-1133">Transmembrane helix</keyword>
<dbReference type="InterPro" id="IPR003841">
    <property type="entry name" value="Na/Pi_transpt"/>
</dbReference>
<keyword evidence="3 6" id="KW-0812">Transmembrane</keyword>
<reference evidence="9" key="1">
    <citation type="journal article" date="2019" name="Int. J. Syst. Evol. Microbiol.">
        <title>The Global Catalogue of Microorganisms (GCM) 10K type strain sequencing project: providing services to taxonomists for standard genome sequencing and annotation.</title>
        <authorList>
            <consortium name="The Broad Institute Genomics Platform"/>
            <consortium name="The Broad Institute Genome Sequencing Center for Infectious Disease"/>
            <person name="Wu L."/>
            <person name="Ma J."/>
        </authorList>
    </citation>
    <scope>NUCLEOTIDE SEQUENCE [LARGE SCALE GENOMIC DNA]</scope>
    <source>
        <strain evidence="9">KCTC 52042</strain>
    </source>
</reference>
<dbReference type="InterPro" id="IPR038078">
    <property type="entry name" value="PhoU-like_sf"/>
</dbReference>
<dbReference type="EMBL" id="JBHULI010000002">
    <property type="protein sequence ID" value="MFD2531227.1"/>
    <property type="molecule type" value="Genomic_DNA"/>
</dbReference>
<dbReference type="SUPFAM" id="SSF109755">
    <property type="entry name" value="PhoU-like"/>
    <property type="match status" value="1"/>
</dbReference>
<keyword evidence="2" id="KW-1003">Cell membrane</keyword>
<comment type="subcellular location">
    <subcellularLocation>
        <location evidence="1">Cell membrane</location>
        <topology evidence="1">Multi-pass membrane protein</topology>
    </subcellularLocation>
</comment>
<dbReference type="Proteomes" id="UP001597460">
    <property type="component" value="Unassembled WGS sequence"/>
</dbReference>
<evidence type="ECO:0000256" key="6">
    <source>
        <dbReference type="SAM" id="Phobius"/>
    </source>
</evidence>
<gene>
    <name evidence="8" type="ORF">ACFSVN_02070</name>
</gene>
<dbReference type="RefSeq" id="WP_390297873.1">
    <property type="nucleotide sequence ID" value="NZ_JBHULI010000002.1"/>
</dbReference>
<dbReference type="InterPro" id="IPR004633">
    <property type="entry name" value="NaPi_cotrn-rel/YqeW-like"/>
</dbReference>
<dbReference type="InterPro" id="IPR026022">
    <property type="entry name" value="PhoU_dom"/>
</dbReference>
<dbReference type="NCBIfam" id="TIGR00704">
    <property type="entry name" value="NaPi_cotrn_rel"/>
    <property type="match status" value="1"/>
</dbReference>
<evidence type="ECO:0000313" key="8">
    <source>
        <dbReference type="EMBL" id="MFD2531227.1"/>
    </source>
</evidence>
<evidence type="ECO:0000259" key="7">
    <source>
        <dbReference type="Pfam" id="PF01895"/>
    </source>
</evidence>
<evidence type="ECO:0000256" key="1">
    <source>
        <dbReference type="ARBA" id="ARBA00004651"/>
    </source>
</evidence>
<feature type="transmembrane region" description="Helical" evidence="6">
    <location>
        <begin position="203"/>
        <end position="224"/>
    </location>
</feature>
<dbReference type="PANTHER" id="PTHR10010:SF46">
    <property type="entry name" value="SODIUM-DEPENDENT PHOSPHATE TRANSPORT PROTEIN 2B"/>
    <property type="match status" value="1"/>
</dbReference>
<proteinExistence type="predicted"/>
<feature type="transmembrane region" description="Helical" evidence="6">
    <location>
        <begin position="6"/>
        <end position="26"/>
    </location>
</feature>
<protein>
    <submittedName>
        <fullName evidence="8">Na/Pi cotransporter family protein</fullName>
    </submittedName>
</protein>
<feature type="transmembrane region" description="Helical" evidence="6">
    <location>
        <begin position="70"/>
        <end position="93"/>
    </location>
</feature>
<dbReference type="Pfam" id="PF02690">
    <property type="entry name" value="Na_Pi_cotrans"/>
    <property type="match status" value="2"/>
</dbReference>
<feature type="transmembrane region" description="Helical" evidence="6">
    <location>
        <begin position="230"/>
        <end position="247"/>
    </location>
</feature>
<evidence type="ECO:0000256" key="4">
    <source>
        <dbReference type="ARBA" id="ARBA00022989"/>
    </source>
</evidence>
<evidence type="ECO:0000313" key="9">
    <source>
        <dbReference type="Proteomes" id="UP001597460"/>
    </source>
</evidence>
<name>A0ABW5JI60_9BACT</name>
<evidence type="ECO:0000256" key="3">
    <source>
        <dbReference type="ARBA" id="ARBA00022692"/>
    </source>
</evidence>
<dbReference type="Gene3D" id="1.20.58.220">
    <property type="entry name" value="Phosphate transport system protein phou homolog 2, domain 2"/>
    <property type="match status" value="1"/>
</dbReference>
<feature type="transmembrane region" description="Helical" evidence="6">
    <location>
        <begin position="254"/>
        <end position="276"/>
    </location>
</feature>
<accession>A0ABW5JI60</accession>
<feature type="transmembrane region" description="Helical" evidence="6">
    <location>
        <begin position="308"/>
        <end position="329"/>
    </location>
</feature>
<comment type="caution">
    <text evidence="8">The sequence shown here is derived from an EMBL/GenBank/DDBJ whole genome shotgun (WGS) entry which is preliminary data.</text>
</comment>
<organism evidence="8 9">
    <name type="scientific">Gracilimonas halophila</name>
    <dbReference type="NCBI Taxonomy" id="1834464"/>
    <lineage>
        <taxon>Bacteria</taxon>
        <taxon>Pseudomonadati</taxon>
        <taxon>Balneolota</taxon>
        <taxon>Balneolia</taxon>
        <taxon>Balneolales</taxon>
        <taxon>Balneolaceae</taxon>
        <taxon>Gracilimonas</taxon>
    </lineage>
</organism>
<feature type="domain" description="PhoU" evidence="7">
    <location>
        <begin position="395"/>
        <end position="457"/>
    </location>
</feature>
<evidence type="ECO:0000256" key="5">
    <source>
        <dbReference type="ARBA" id="ARBA00023136"/>
    </source>
</evidence>
<dbReference type="Pfam" id="PF01895">
    <property type="entry name" value="PhoU"/>
    <property type="match status" value="1"/>
</dbReference>
<feature type="transmembrane region" description="Helical" evidence="6">
    <location>
        <begin position="138"/>
        <end position="155"/>
    </location>
</feature>
<feature type="transmembrane region" description="Helical" evidence="6">
    <location>
        <begin position="113"/>
        <end position="131"/>
    </location>
</feature>
<dbReference type="NCBIfam" id="NF037997">
    <property type="entry name" value="Na_Pi_symport"/>
    <property type="match status" value="1"/>
</dbReference>
<feature type="transmembrane region" description="Helical" evidence="6">
    <location>
        <begin position="175"/>
        <end position="196"/>
    </location>
</feature>